<reference evidence="2 3" key="1">
    <citation type="journal article" date="2017" name="Nat. Commun.">
        <title>Genome assembly with in vitro proximity ligation data and whole-genome triplication in lettuce.</title>
        <authorList>
            <person name="Reyes-Chin-Wo S."/>
            <person name="Wang Z."/>
            <person name="Yang X."/>
            <person name="Kozik A."/>
            <person name="Arikit S."/>
            <person name="Song C."/>
            <person name="Xia L."/>
            <person name="Froenicke L."/>
            <person name="Lavelle D.O."/>
            <person name="Truco M.J."/>
            <person name="Xia R."/>
            <person name="Zhu S."/>
            <person name="Xu C."/>
            <person name="Xu H."/>
            <person name="Xu X."/>
            <person name="Cox K."/>
            <person name="Korf I."/>
            <person name="Meyers B.C."/>
            <person name="Michelmore R.W."/>
        </authorList>
    </citation>
    <scope>NUCLEOTIDE SEQUENCE [LARGE SCALE GENOMIC DNA]</scope>
    <source>
        <strain evidence="3">cv. Salinas</strain>
        <tissue evidence="2">Seedlings</tissue>
    </source>
</reference>
<dbReference type="SUPFAM" id="SSF52058">
    <property type="entry name" value="L domain-like"/>
    <property type="match status" value="1"/>
</dbReference>
<dbReference type="OrthoDB" id="1848700at2759"/>
<sequence length="226" mass="25701">MEVDILSYIPEALQLRILCCLDAKQAVQTSMLSRTWVSLWTKTPVLNFKCSSFNNLDAFNTFVNKVLCRRDHLAKLDTVKFLGLIRSTQTLKSVFDFAFSHGVKQLEVSIHNFAGSNAWPSLKVLQSWCHWIMCPFLGSGSTSFKNLTVLHLTHAIIRDVEPYSGFPILESLKLLYCNLSTNGNINKTLRVYSLRLSHLTISWCTSINCCKLETPRLRFLIGVPRV</sequence>
<dbReference type="PANTHER" id="PTHR34223:SF101">
    <property type="entry name" value="F-BOX DOMAIN-CONTAINING PROTEIN"/>
    <property type="match status" value="1"/>
</dbReference>
<keyword evidence="3" id="KW-1185">Reference proteome</keyword>
<gene>
    <name evidence="2" type="ORF">LSAT_V11C200075650</name>
</gene>
<evidence type="ECO:0000313" key="2">
    <source>
        <dbReference type="EMBL" id="KAJ0219697.1"/>
    </source>
</evidence>
<name>A0A9R1W4H6_LACSA</name>
<dbReference type="Pfam" id="PF00646">
    <property type="entry name" value="F-box"/>
    <property type="match status" value="1"/>
</dbReference>
<dbReference type="InterPro" id="IPR001810">
    <property type="entry name" value="F-box_dom"/>
</dbReference>
<dbReference type="AlphaFoldDB" id="A0A9R1W4H6"/>
<evidence type="ECO:0000259" key="1">
    <source>
        <dbReference type="Pfam" id="PF00646"/>
    </source>
</evidence>
<comment type="caution">
    <text evidence="2">The sequence shown here is derived from an EMBL/GenBank/DDBJ whole genome shotgun (WGS) entry which is preliminary data.</text>
</comment>
<dbReference type="Gramene" id="rna-gnl|WGS:NBSK|LSAT_2X71061_mrna">
    <property type="protein sequence ID" value="cds-PLY72453.1"/>
    <property type="gene ID" value="gene-LSAT_2X71061"/>
</dbReference>
<dbReference type="InterPro" id="IPR053197">
    <property type="entry name" value="F-box_SCFL_complex_component"/>
</dbReference>
<dbReference type="Proteomes" id="UP000235145">
    <property type="component" value="Unassembled WGS sequence"/>
</dbReference>
<accession>A0A9R1W4H6</accession>
<feature type="domain" description="F-box" evidence="1">
    <location>
        <begin position="7"/>
        <end position="44"/>
    </location>
</feature>
<dbReference type="SUPFAM" id="SSF81383">
    <property type="entry name" value="F-box domain"/>
    <property type="match status" value="1"/>
</dbReference>
<evidence type="ECO:0000313" key="3">
    <source>
        <dbReference type="Proteomes" id="UP000235145"/>
    </source>
</evidence>
<dbReference type="InterPro" id="IPR036047">
    <property type="entry name" value="F-box-like_dom_sf"/>
</dbReference>
<dbReference type="Gene3D" id="1.20.1280.50">
    <property type="match status" value="1"/>
</dbReference>
<dbReference type="EMBL" id="NBSK02000002">
    <property type="protein sequence ID" value="KAJ0219697.1"/>
    <property type="molecule type" value="Genomic_DNA"/>
</dbReference>
<protein>
    <recommendedName>
        <fullName evidence="1">F-box domain-containing protein</fullName>
    </recommendedName>
</protein>
<proteinExistence type="predicted"/>
<dbReference type="PANTHER" id="PTHR34223">
    <property type="entry name" value="OS11G0201299 PROTEIN"/>
    <property type="match status" value="1"/>
</dbReference>
<organism evidence="2 3">
    <name type="scientific">Lactuca sativa</name>
    <name type="common">Garden lettuce</name>
    <dbReference type="NCBI Taxonomy" id="4236"/>
    <lineage>
        <taxon>Eukaryota</taxon>
        <taxon>Viridiplantae</taxon>
        <taxon>Streptophyta</taxon>
        <taxon>Embryophyta</taxon>
        <taxon>Tracheophyta</taxon>
        <taxon>Spermatophyta</taxon>
        <taxon>Magnoliopsida</taxon>
        <taxon>eudicotyledons</taxon>
        <taxon>Gunneridae</taxon>
        <taxon>Pentapetalae</taxon>
        <taxon>asterids</taxon>
        <taxon>campanulids</taxon>
        <taxon>Asterales</taxon>
        <taxon>Asteraceae</taxon>
        <taxon>Cichorioideae</taxon>
        <taxon>Cichorieae</taxon>
        <taxon>Lactucinae</taxon>
        <taxon>Lactuca</taxon>
    </lineage>
</organism>